<dbReference type="SUPFAM" id="SSF57756">
    <property type="entry name" value="Retrovirus zinc finger-like domains"/>
    <property type="match status" value="1"/>
</dbReference>
<name>A0A381LA88_BLUGR</name>
<proteinExistence type="predicted"/>
<sequence length="92" mass="9977">NREKKGKLPNIVPLSNAPPTNKSPALSSGNSRQTPVVQNFDPMELDNSEAGKAARKAYRWLNNLCGYCEKGGHRVATCPNLAARDESKARVA</sequence>
<reference evidence="2" key="1">
    <citation type="submission" date="2018-07" db="EMBL/GenBank/DDBJ databases">
        <authorList>
            <person name="Quirk P.G."/>
            <person name="Krulwich T.A."/>
        </authorList>
    </citation>
    <scope>NUCLEOTIDE SEQUENCE</scope>
    <source>
        <strain evidence="2">96224</strain>
    </source>
</reference>
<evidence type="ECO:0000313" key="2">
    <source>
        <dbReference type="EMBL" id="SUZ10818.1"/>
    </source>
</evidence>
<organism evidence="2">
    <name type="scientific">Blumeria graminis f. sp. tritici 96224</name>
    <dbReference type="NCBI Taxonomy" id="1268274"/>
    <lineage>
        <taxon>Eukaryota</taxon>
        <taxon>Fungi</taxon>
        <taxon>Dikarya</taxon>
        <taxon>Ascomycota</taxon>
        <taxon>Pezizomycotina</taxon>
        <taxon>Leotiomycetes</taxon>
        <taxon>Erysiphales</taxon>
        <taxon>Erysiphaceae</taxon>
        <taxon>Blumeria</taxon>
    </lineage>
</organism>
<dbReference type="GO" id="GO:0003676">
    <property type="term" value="F:nucleic acid binding"/>
    <property type="evidence" value="ECO:0007669"/>
    <property type="project" value="InterPro"/>
</dbReference>
<evidence type="ECO:0000256" key="1">
    <source>
        <dbReference type="SAM" id="MobiDB-lite"/>
    </source>
</evidence>
<accession>A0A381LA88</accession>
<feature type="non-terminal residue" evidence="2">
    <location>
        <position position="1"/>
    </location>
</feature>
<dbReference type="AlphaFoldDB" id="A0A381LA88"/>
<dbReference type="EMBL" id="UIGY01000098">
    <property type="protein sequence ID" value="SUZ10818.1"/>
    <property type="molecule type" value="Genomic_DNA"/>
</dbReference>
<gene>
    <name evidence="2" type="ORF">BGT96224V2_LOCUS3989</name>
</gene>
<protein>
    <submittedName>
        <fullName evidence="2">Bgt-20696</fullName>
    </submittedName>
</protein>
<feature type="non-terminal residue" evidence="2">
    <location>
        <position position="92"/>
    </location>
</feature>
<feature type="region of interest" description="Disordered" evidence="1">
    <location>
        <begin position="1"/>
        <end position="43"/>
    </location>
</feature>
<dbReference type="InterPro" id="IPR036875">
    <property type="entry name" value="Znf_CCHC_sf"/>
</dbReference>
<feature type="compositionally biased region" description="Polar residues" evidence="1">
    <location>
        <begin position="17"/>
        <end position="37"/>
    </location>
</feature>
<dbReference type="GO" id="GO:0008270">
    <property type="term" value="F:zinc ion binding"/>
    <property type="evidence" value="ECO:0007669"/>
    <property type="project" value="InterPro"/>
</dbReference>